<dbReference type="PANTHER" id="PTHR43221">
    <property type="entry name" value="PROTEASE HTPX"/>
    <property type="match status" value="1"/>
</dbReference>
<dbReference type="Gene3D" id="3.30.2010.10">
    <property type="entry name" value="Metalloproteases ('zincins'), catalytic domain"/>
    <property type="match status" value="1"/>
</dbReference>
<evidence type="ECO:0000313" key="14">
    <source>
        <dbReference type="Proteomes" id="UP000182829"/>
    </source>
</evidence>
<dbReference type="OMA" id="RIAHDGM"/>
<dbReference type="InterPro" id="IPR001915">
    <property type="entry name" value="Peptidase_M48"/>
</dbReference>
<keyword evidence="7 11" id="KW-1133">Transmembrane helix</keyword>
<evidence type="ECO:0000256" key="8">
    <source>
        <dbReference type="ARBA" id="ARBA00023049"/>
    </source>
</evidence>
<evidence type="ECO:0000256" key="4">
    <source>
        <dbReference type="ARBA" id="ARBA00022723"/>
    </source>
</evidence>
<keyword evidence="3 11" id="KW-0812">Transmembrane</keyword>
<keyword evidence="5 10" id="KW-0378">Hydrolase</keyword>
<organism evidence="13 14">
    <name type="scientific">Natronobacterium gregoryi</name>
    <dbReference type="NCBI Taxonomy" id="44930"/>
    <lineage>
        <taxon>Archaea</taxon>
        <taxon>Methanobacteriati</taxon>
        <taxon>Methanobacteriota</taxon>
        <taxon>Stenosarchaea group</taxon>
        <taxon>Halobacteria</taxon>
        <taxon>Halobacteriales</taxon>
        <taxon>Natrialbaceae</taxon>
        <taxon>Natronobacterium</taxon>
    </lineage>
</organism>
<reference evidence="13 14" key="1">
    <citation type="submission" date="2016-10" db="EMBL/GenBank/DDBJ databases">
        <authorList>
            <person name="de Groot N.N."/>
        </authorList>
    </citation>
    <scope>NUCLEOTIDE SEQUENCE [LARGE SCALE GENOMIC DNA]</scope>
    <source>
        <strain evidence="13 14">SP2</strain>
    </source>
</reference>
<evidence type="ECO:0000259" key="12">
    <source>
        <dbReference type="Pfam" id="PF01435"/>
    </source>
</evidence>
<keyword evidence="4" id="KW-0479">Metal-binding</keyword>
<comment type="similarity">
    <text evidence="10">Belongs to the peptidase M48 family.</text>
</comment>
<comment type="cofactor">
    <cofactor evidence="10">
        <name>Zn(2+)</name>
        <dbReference type="ChEBI" id="CHEBI:29105"/>
    </cofactor>
    <text evidence="10">Binds 1 zinc ion per subunit.</text>
</comment>
<gene>
    <name evidence="13" type="ORF">SAMN05443661_12213</name>
</gene>
<evidence type="ECO:0000256" key="5">
    <source>
        <dbReference type="ARBA" id="ARBA00022801"/>
    </source>
</evidence>
<feature type="transmembrane region" description="Helical" evidence="11">
    <location>
        <begin position="21"/>
        <end position="44"/>
    </location>
</feature>
<keyword evidence="6 10" id="KW-0862">Zinc</keyword>
<protein>
    <submittedName>
        <fullName evidence="13">Peptidase family M48</fullName>
    </submittedName>
</protein>
<feature type="transmembrane region" description="Helical" evidence="11">
    <location>
        <begin position="134"/>
        <end position="152"/>
    </location>
</feature>
<dbReference type="PANTHER" id="PTHR43221:SF2">
    <property type="entry name" value="PROTEASE HTPX HOMOLOG"/>
    <property type="match status" value="1"/>
</dbReference>
<dbReference type="GO" id="GO:0046872">
    <property type="term" value="F:metal ion binding"/>
    <property type="evidence" value="ECO:0007669"/>
    <property type="project" value="UniProtKB-KW"/>
</dbReference>
<feature type="transmembrane region" description="Helical" evidence="11">
    <location>
        <begin position="56"/>
        <end position="84"/>
    </location>
</feature>
<keyword evidence="9 11" id="KW-0472">Membrane</keyword>
<name>A0A1I3QGW4_9EURY</name>
<evidence type="ECO:0000256" key="9">
    <source>
        <dbReference type="ARBA" id="ARBA00023136"/>
    </source>
</evidence>
<dbReference type="GO" id="GO:0004222">
    <property type="term" value="F:metalloendopeptidase activity"/>
    <property type="evidence" value="ECO:0007669"/>
    <property type="project" value="InterPro"/>
</dbReference>
<accession>A0A1I3QGW4</accession>
<evidence type="ECO:0000256" key="1">
    <source>
        <dbReference type="ARBA" id="ARBA00022475"/>
    </source>
</evidence>
<keyword evidence="8 10" id="KW-0482">Metalloprotease</keyword>
<evidence type="ECO:0000256" key="6">
    <source>
        <dbReference type="ARBA" id="ARBA00022833"/>
    </source>
</evidence>
<dbReference type="AlphaFoldDB" id="A0A1I3QGW4"/>
<proteinExistence type="inferred from homology"/>
<evidence type="ECO:0000256" key="3">
    <source>
        <dbReference type="ARBA" id="ARBA00022692"/>
    </source>
</evidence>
<dbReference type="InterPro" id="IPR050083">
    <property type="entry name" value="HtpX_protease"/>
</dbReference>
<evidence type="ECO:0000256" key="11">
    <source>
        <dbReference type="SAM" id="Phobius"/>
    </source>
</evidence>
<evidence type="ECO:0000256" key="2">
    <source>
        <dbReference type="ARBA" id="ARBA00022670"/>
    </source>
</evidence>
<dbReference type="EMBL" id="FORO01000022">
    <property type="protein sequence ID" value="SFJ32446.1"/>
    <property type="molecule type" value="Genomic_DNA"/>
</dbReference>
<sequence>MVVERSARPPVVPVQRLRTTFGLWSRLALATVVATLAFGVLLVLEFAMATVMAGMMMILLPVLAVSLAVFAIVGALLVGSWLVLAVAYRRLHPSPLIAGRIAHDGMADAVEPVAYQLTHPDDFLRAFVRAGGRLLGILFLVVLTLGGGAAAIEASPRLTVERVAVAAGIATVIATTIAVVDAEIRDGATVERTLADRARVCEAERSGESASDDDSTVEDLQQRVDRLAAQTTVPSPTVRLGEARTPIAASVGYRPATSSIVVSRGLVERLSDRELEAVLAHELAHIVNRDAAVLTALSLPAAKAEPFLEDAPEPASLYVGQIGVFVSVAAVPIAVVTRLAVALVARYREYVADQAAIVITGDPAALASALETLDRDLVSRPSSDLREHRSTAAFSIVPPPWEEHRFFDRTRRFVSRTLLGTHPSTEKRVERLRARV</sequence>
<dbReference type="Proteomes" id="UP000182829">
    <property type="component" value="Unassembled WGS sequence"/>
</dbReference>
<dbReference type="Pfam" id="PF01435">
    <property type="entry name" value="Peptidase_M48"/>
    <property type="match status" value="1"/>
</dbReference>
<evidence type="ECO:0000256" key="10">
    <source>
        <dbReference type="RuleBase" id="RU003983"/>
    </source>
</evidence>
<dbReference type="GO" id="GO:0006508">
    <property type="term" value="P:proteolysis"/>
    <property type="evidence" value="ECO:0007669"/>
    <property type="project" value="UniProtKB-KW"/>
</dbReference>
<evidence type="ECO:0000256" key="7">
    <source>
        <dbReference type="ARBA" id="ARBA00022989"/>
    </source>
</evidence>
<keyword evidence="1" id="KW-1003">Cell membrane</keyword>
<evidence type="ECO:0000313" key="13">
    <source>
        <dbReference type="EMBL" id="SFJ32446.1"/>
    </source>
</evidence>
<keyword evidence="2 10" id="KW-0645">Protease</keyword>
<feature type="domain" description="Peptidase M48" evidence="12">
    <location>
        <begin position="218"/>
        <end position="435"/>
    </location>
</feature>